<reference evidence="3 4" key="1">
    <citation type="journal article" date="2015" name="Nature">
        <title>rRNA introns, odd ribosomes, and small enigmatic genomes across a large radiation of phyla.</title>
        <authorList>
            <person name="Brown C.T."/>
            <person name="Hug L.A."/>
            <person name="Thomas B.C."/>
            <person name="Sharon I."/>
            <person name="Castelle C.J."/>
            <person name="Singh A."/>
            <person name="Wilkins M.J."/>
            <person name="Williams K.H."/>
            <person name="Banfield J.F."/>
        </authorList>
    </citation>
    <scope>NUCLEOTIDE SEQUENCE [LARGE SCALE GENOMIC DNA]</scope>
</reference>
<evidence type="ECO:0008006" key="5">
    <source>
        <dbReference type="Google" id="ProtNLM"/>
    </source>
</evidence>
<keyword evidence="2" id="KW-0732">Signal</keyword>
<evidence type="ECO:0000313" key="3">
    <source>
        <dbReference type="EMBL" id="KKP69336.1"/>
    </source>
</evidence>
<accession>A0A0G0BZP3</accession>
<proteinExistence type="predicted"/>
<dbReference type="Proteomes" id="UP000034581">
    <property type="component" value="Unassembled WGS sequence"/>
</dbReference>
<dbReference type="EMBL" id="LBQB01000007">
    <property type="protein sequence ID" value="KKP69336.1"/>
    <property type="molecule type" value="Genomic_DNA"/>
</dbReference>
<feature type="signal peptide" evidence="2">
    <location>
        <begin position="1"/>
        <end position="26"/>
    </location>
</feature>
<feature type="coiled-coil region" evidence="1">
    <location>
        <begin position="242"/>
        <end position="276"/>
    </location>
</feature>
<evidence type="ECO:0000256" key="1">
    <source>
        <dbReference type="SAM" id="Coils"/>
    </source>
</evidence>
<keyword evidence="1" id="KW-0175">Coiled coil</keyword>
<organism evidence="3 4">
    <name type="scientific">candidate division CPR3 bacterium GW2011_GWF2_35_18</name>
    <dbReference type="NCBI Taxonomy" id="1618350"/>
    <lineage>
        <taxon>Bacteria</taxon>
        <taxon>Bacteria division CPR3</taxon>
    </lineage>
</organism>
<sequence>MKKNKTQTILSIIFALILFTPQSSLAFGDFLQSTSSSNKNQYVSEIRTQLQENQAELQQTLENFRNSLAEDRLQMLKEYAIKLIDVRLQDLTKAQEILGNTLRLSEENRDEIVTNMQTSYDGLVALKASIESATDLASLKDLIRNIFYDYRVYIVELPKDRGLRAVGWAEYVLSENEAKVITRIEIAIEEYKNAGKDTTVVEGLVDNLQAKFQEIQGYLDSAKSNFRAMEPAEDTTESEAYLEAGKQDLQKAKQEVQEAKDIIQDIIAELKSLKEN</sequence>
<evidence type="ECO:0000313" key="4">
    <source>
        <dbReference type="Proteomes" id="UP000034581"/>
    </source>
</evidence>
<comment type="caution">
    <text evidence="3">The sequence shown here is derived from an EMBL/GenBank/DDBJ whole genome shotgun (WGS) entry which is preliminary data.</text>
</comment>
<gene>
    <name evidence="3" type="ORF">UR67_C0007G0041</name>
</gene>
<evidence type="ECO:0000256" key="2">
    <source>
        <dbReference type="SAM" id="SignalP"/>
    </source>
</evidence>
<name>A0A0G0BZP3_UNCC3</name>
<dbReference type="AlphaFoldDB" id="A0A0G0BZP3"/>
<dbReference type="STRING" id="1618350.UR67_C0007G0041"/>
<protein>
    <recommendedName>
        <fullName evidence="5">DUF5667 domain-containing protein</fullName>
    </recommendedName>
</protein>
<feature type="coiled-coil region" evidence="1">
    <location>
        <begin position="43"/>
        <end position="74"/>
    </location>
</feature>
<feature type="chain" id="PRO_5002531484" description="DUF5667 domain-containing protein" evidence="2">
    <location>
        <begin position="27"/>
        <end position="276"/>
    </location>
</feature>